<evidence type="ECO:0000313" key="4">
    <source>
        <dbReference type="Proteomes" id="UP000746503"/>
    </source>
</evidence>
<comment type="caution">
    <text evidence="3">The sequence shown here is derived from an EMBL/GenBank/DDBJ whole genome shotgun (WGS) entry which is preliminary data.</text>
</comment>
<feature type="region of interest" description="Disordered" evidence="1">
    <location>
        <begin position="215"/>
        <end position="246"/>
    </location>
</feature>
<evidence type="ECO:0000313" key="3">
    <source>
        <dbReference type="EMBL" id="NJP65165.1"/>
    </source>
</evidence>
<evidence type="ECO:0000256" key="1">
    <source>
        <dbReference type="SAM" id="MobiDB-lite"/>
    </source>
</evidence>
<feature type="region of interest" description="Disordered" evidence="1">
    <location>
        <begin position="21"/>
        <end position="48"/>
    </location>
</feature>
<keyword evidence="2" id="KW-0732">Signal</keyword>
<protein>
    <recommendedName>
        <fullName evidence="5">Transcriptional regulator</fullName>
    </recommendedName>
</protein>
<proteinExistence type="predicted"/>
<feature type="compositionally biased region" description="Polar residues" evidence="1">
    <location>
        <begin position="223"/>
        <end position="236"/>
    </location>
</feature>
<evidence type="ECO:0008006" key="5">
    <source>
        <dbReference type="Google" id="ProtNLM"/>
    </source>
</evidence>
<evidence type="ECO:0000256" key="2">
    <source>
        <dbReference type="SAM" id="SignalP"/>
    </source>
</evidence>
<keyword evidence="4" id="KW-1185">Reference proteome</keyword>
<gene>
    <name evidence="3" type="ORF">HCJ92_02400</name>
</gene>
<accession>A0ABX1ALK4</accession>
<feature type="signal peptide" evidence="2">
    <location>
        <begin position="1"/>
        <end position="22"/>
    </location>
</feature>
<feature type="chain" id="PRO_5047504817" description="Transcriptional regulator" evidence="2">
    <location>
        <begin position="23"/>
        <end position="246"/>
    </location>
</feature>
<dbReference type="EMBL" id="JAAVJB010000009">
    <property type="protein sequence ID" value="NJP65165.1"/>
    <property type="molecule type" value="Genomic_DNA"/>
</dbReference>
<organism evidence="3 4">
    <name type="scientific">Streptomyces spiramenti</name>
    <dbReference type="NCBI Taxonomy" id="2720606"/>
    <lineage>
        <taxon>Bacteria</taxon>
        <taxon>Bacillati</taxon>
        <taxon>Actinomycetota</taxon>
        <taxon>Actinomycetes</taxon>
        <taxon>Kitasatosporales</taxon>
        <taxon>Streptomycetaceae</taxon>
        <taxon>Streptomyces</taxon>
    </lineage>
</organism>
<dbReference type="Proteomes" id="UP000746503">
    <property type="component" value="Unassembled WGS sequence"/>
</dbReference>
<reference evidence="3 4" key="1">
    <citation type="submission" date="2020-03" db="EMBL/GenBank/DDBJ databases">
        <title>Draft genome of Streptomyces sp. ventii, isolated from the Axial Seamount in the Pacific Ocean, and resequencing of the two type strains Streptomyces lonarensis strain NCL 716 and Streptomyces bohaiensis strain 11A07.</title>
        <authorList>
            <person name="Loughran R.M."/>
            <person name="Pfannmuller K.M."/>
            <person name="Wasson B.J."/>
            <person name="Deadmond M.C."/>
            <person name="Paddock B.E."/>
            <person name="Koyack M.J."/>
            <person name="Gallegos D.A."/>
            <person name="Mitchell E.A."/>
            <person name="Ushijima B."/>
            <person name="Saw J.H."/>
            <person name="Mcphail K.L."/>
            <person name="Videau P."/>
        </authorList>
    </citation>
    <scope>NUCLEOTIDE SEQUENCE [LARGE SCALE GENOMIC DNA]</scope>
    <source>
        <strain evidence="4">5675061</strain>
    </source>
</reference>
<name>A0ABX1ALK4_9ACTN</name>
<sequence>MAAALAAVAVAAAIASTWIGGAGSGGGSSASDARPGENAPDGDLVGDEAPFTVHVRPYAYEHPCDQRLLVDRPPTSVAPPPEGGDVTDWVRGHEAVPADEQRVGLTVQGTGADTVVLEAAHVRVVERSTPLTWDEYALARYGCGGTVHPRPLSVDLDSANPVLDPGEEQQGFPFTVEESDPEVLFVTALTAGHDVAWDLTLEWSSGGRSGTVRVDDGGAPFRTSASGGTTQYSYTSGVEWEPHLRE</sequence>